<accession>A0A1G7U6L8</accession>
<dbReference type="STRING" id="1082479.SAMN05216241_11234"/>
<dbReference type="GO" id="GO:0016887">
    <property type="term" value="F:ATP hydrolysis activity"/>
    <property type="evidence" value="ECO:0007669"/>
    <property type="project" value="UniProtKB-UniRule"/>
</dbReference>
<keyword evidence="4 11" id="KW-0227">DNA damage</keyword>
<dbReference type="Pfam" id="PF16326">
    <property type="entry name" value="ABC_tran_CTD"/>
    <property type="match status" value="1"/>
</dbReference>
<evidence type="ECO:0000259" key="13">
    <source>
        <dbReference type="PROSITE" id="PS50893"/>
    </source>
</evidence>
<sequence>MATPSPILQLKRATLALGHQTLAENADLALARGEHACLVGRNGSGKSTLLRALAGELDLDGGERFVQPGARVAYLPQDPDLPDGRSVSEHVAAGLPEDRADEQHRVDAVLARLDLPAERDVGHLSGGEGRRVALARALVADPDVLLLDEPTNHLDLPTIAWLEGELKRFEGALVLVSHDRAFLRAVTGITFWLDRARLRRLDKGFAHFDDWAEEVAAEERRQLESLERRIKQEELWMHQGISGRRRRNMGRVRKLEALRASRAQMLTNQPGSLKIDAAQADDSGQTVIEARDVAKRFTREDGETVTVADGFSTRIRKGDRIGIVGPNGAGKTSLIRLLTGETAPDSGTVRHGTNLQPIYFDQRRTQLDPNATLWETLAPKGGDSVTVGGKQRHVVAYLRDFLFEDEQARQPVRALSGGETNRLLLAKLFARPSNLIIMDEPTNDLDMETLDLLGDVLADYDGTLLIVSHDRDFLDQTVTSIVTVEHGGRVEEYPGGYSDAVRQHGELLGGSTLGRKTKAEKKAKGGGGNRARERPDKLSYKEKRELDELPGKIERLQTKVAELEEQLADPDFAQNQPDKFQEASDALRRAQDALDKAETRWLELAERQEQLQAGA</sequence>
<dbReference type="GO" id="GO:0006281">
    <property type="term" value="P:DNA repair"/>
    <property type="evidence" value="ECO:0007669"/>
    <property type="project" value="UniProtKB-KW"/>
</dbReference>
<feature type="domain" description="ABC transporter" evidence="13">
    <location>
        <begin position="288"/>
        <end position="511"/>
    </location>
</feature>
<dbReference type="PANTHER" id="PTHR42855:SF1">
    <property type="entry name" value="ABC TRANSPORTER DOMAIN-CONTAINING PROTEIN"/>
    <property type="match status" value="1"/>
</dbReference>
<dbReference type="Gene3D" id="3.40.50.300">
    <property type="entry name" value="P-loop containing nucleotide triphosphate hydrolases"/>
    <property type="match status" value="2"/>
</dbReference>
<dbReference type="Proteomes" id="UP000199415">
    <property type="component" value="Unassembled WGS sequence"/>
</dbReference>
<comment type="catalytic activity">
    <reaction evidence="9 11">
        <text>ATP + H2O = ADP + phosphate + H(+)</text>
        <dbReference type="Rhea" id="RHEA:13065"/>
        <dbReference type="ChEBI" id="CHEBI:15377"/>
        <dbReference type="ChEBI" id="CHEBI:15378"/>
        <dbReference type="ChEBI" id="CHEBI:30616"/>
        <dbReference type="ChEBI" id="CHEBI:43474"/>
        <dbReference type="ChEBI" id="CHEBI:456216"/>
    </reaction>
</comment>
<comment type="subcellular location">
    <subcellularLocation>
        <location evidence="11">Cytoplasm</location>
    </subcellularLocation>
    <text evidence="11">Associates with ribosomes.</text>
</comment>
<dbReference type="HAMAP" id="MF_00848">
    <property type="entry name" value="Uup"/>
    <property type="match status" value="1"/>
</dbReference>
<dbReference type="Pfam" id="PF00005">
    <property type="entry name" value="ABC_tran"/>
    <property type="match status" value="2"/>
</dbReference>
<evidence type="ECO:0000313" key="15">
    <source>
        <dbReference type="Proteomes" id="UP000199415"/>
    </source>
</evidence>
<dbReference type="EMBL" id="FNCE01000012">
    <property type="protein sequence ID" value="SDG43067.1"/>
    <property type="molecule type" value="Genomic_DNA"/>
</dbReference>
<evidence type="ECO:0000256" key="5">
    <source>
        <dbReference type="ARBA" id="ARBA00022801"/>
    </source>
</evidence>
<proteinExistence type="inferred from homology"/>
<reference evidence="14 15" key="1">
    <citation type="submission" date="2016-10" db="EMBL/GenBank/DDBJ databases">
        <authorList>
            <person name="de Groot N.N."/>
        </authorList>
    </citation>
    <scope>NUCLEOTIDE SEQUENCE [LARGE SCALE GENOMIC DNA]</scope>
    <source>
        <strain evidence="14 15">DSM 25584</strain>
    </source>
</reference>
<keyword evidence="1 11" id="KW-0963">Cytoplasm</keyword>
<feature type="compositionally biased region" description="Basic and acidic residues" evidence="12">
    <location>
        <begin position="530"/>
        <end position="542"/>
    </location>
</feature>
<dbReference type="InterPro" id="IPR003439">
    <property type="entry name" value="ABC_transporter-like_ATP-bd"/>
</dbReference>
<dbReference type="InterPro" id="IPR032524">
    <property type="entry name" value="ABC_tran_C"/>
</dbReference>
<keyword evidence="15" id="KW-1185">Reference proteome</keyword>
<dbReference type="FunFam" id="3.40.50.300:FF:000309">
    <property type="entry name" value="ABC transporter ATP-binding protein"/>
    <property type="match status" value="1"/>
</dbReference>
<organism evidence="14 15">
    <name type="scientific">Limimonas halophila</name>
    <dbReference type="NCBI Taxonomy" id="1082479"/>
    <lineage>
        <taxon>Bacteria</taxon>
        <taxon>Pseudomonadati</taxon>
        <taxon>Pseudomonadota</taxon>
        <taxon>Alphaproteobacteria</taxon>
        <taxon>Rhodospirillales</taxon>
        <taxon>Rhodovibrionaceae</taxon>
        <taxon>Limimonas</taxon>
    </lineage>
</organism>
<name>A0A1G7U6L8_9PROT</name>
<feature type="region of interest" description="Disordered" evidence="12">
    <location>
        <begin position="567"/>
        <end position="587"/>
    </location>
</feature>
<dbReference type="SUPFAM" id="SSF52540">
    <property type="entry name" value="P-loop containing nucleoside triphosphate hydrolases"/>
    <property type="match status" value="2"/>
</dbReference>
<dbReference type="SMART" id="SM00382">
    <property type="entry name" value="AAA"/>
    <property type="match status" value="2"/>
</dbReference>
<evidence type="ECO:0000256" key="8">
    <source>
        <dbReference type="ARBA" id="ARBA00023204"/>
    </source>
</evidence>
<keyword evidence="5 11" id="KW-0378">Hydrolase</keyword>
<dbReference type="OrthoDB" id="9762369at2"/>
<dbReference type="InterPro" id="IPR043686">
    <property type="entry name" value="Uup"/>
</dbReference>
<evidence type="ECO:0000313" key="14">
    <source>
        <dbReference type="EMBL" id="SDG43067.1"/>
    </source>
</evidence>
<dbReference type="Gene3D" id="1.10.287.380">
    <property type="entry name" value="Valyl-tRNA synthetase, C-terminal domain"/>
    <property type="match status" value="1"/>
</dbReference>
<dbReference type="InterPro" id="IPR051309">
    <property type="entry name" value="ABCF_ATPase"/>
</dbReference>
<dbReference type="GO" id="GO:0005524">
    <property type="term" value="F:ATP binding"/>
    <property type="evidence" value="ECO:0007669"/>
    <property type="project" value="UniProtKB-UniRule"/>
</dbReference>
<evidence type="ECO:0000256" key="6">
    <source>
        <dbReference type="ARBA" id="ARBA00022840"/>
    </source>
</evidence>
<dbReference type="InterPro" id="IPR003593">
    <property type="entry name" value="AAA+_ATPase"/>
</dbReference>
<dbReference type="AlphaFoldDB" id="A0A1G7U6L8"/>
<keyword evidence="7 11" id="KW-0238">DNA-binding</keyword>
<protein>
    <recommendedName>
        <fullName evidence="11">ATP-binding protein Uup</fullName>
        <ecNumber evidence="11">3.6.1.-</ecNumber>
    </recommendedName>
</protein>
<keyword evidence="2 11" id="KW-0677">Repeat</keyword>
<evidence type="ECO:0000256" key="7">
    <source>
        <dbReference type="ARBA" id="ARBA00023125"/>
    </source>
</evidence>
<keyword evidence="6 11" id="KW-0067">ATP-binding</keyword>
<comment type="function">
    <text evidence="11">Probably plays a role in ribosome assembly or function. May be involved in resolution of branched DNA intermediates that result from template switching in postreplication gaps. Binds DNA and has ATPase activity.</text>
</comment>
<dbReference type="RefSeq" id="WP_090021528.1">
    <property type="nucleotide sequence ID" value="NZ_FNCE01000012.1"/>
</dbReference>
<evidence type="ECO:0000256" key="2">
    <source>
        <dbReference type="ARBA" id="ARBA00022737"/>
    </source>
</evidence>
<evidence type="ECO:0000256" key="11">
    <source>
        <dbReference type="HAMAP-Rule" id="MF_00848"/>
    </source>
</evidence>
<keyword evidence="8 11" id="KW-0234">DNA repair</keyword>
<evidence type="ECO:0000256" key="3">
    <source>
        <dbReference type="ARBA" id="ARBA00022741"/>
    </source>
</evidence>
<keyword evidence="3 11" id="KW-0547">Nucleotide-binding</keyword>
<dbReference type="GO" id="GO:0003677">
    <property type="term" value="F:DNA binding"/>
    <property type="evidence" value="ECO:0007669"/>
    <property type="project" value="UniProtKB-UniRule"/>
</dbReference>
<evidence type="ECO:0000256" key="10">
    <source>
        <dbReference type="ARBA" id="ARBA00061478"/>
    </source>
</evidence>
<dbReference type="InterPro" id="IPR027417">
    <property type="entry name" value="P-loop_NTPase"/>
</dbReference>
<dbReference type="PANTHER" id="PTHR42855">
    <property type="entry name" value="ABC TRANSPORTER ATP-BINDING SUBUNIT"/>
    <property type="match status" value="1"/>
</dbReference>
<comment type="similarity">
    <text evidence="10 11">Belongs to the ABC transporter superfamily. ABCF family. Uup subfamily.</text>
</comment>
<dbReference type="PROSITE" id="PS50893">
    <property type="entry name" value="ABC_TRANSPORTER_2"/>
    <property type="match status" value="2"/>
</dbReference>
<evidence type="ECO:0000256" key="12">
    <source>
        <dbReference type="SAM" id="MobiDB-lite"/>
    </source>
</evidence>
<gene>
    <name evidence="11" type="primary">uup</name>
    <name evidence="14" type="ORF">SAMN05216241_11234</name>
</gene>
<feature type="binding site" evidence="11">
    <location>
        <begin position="40"/>
        <end position="47"/>
    </location>
    <ligand>
        <name>ATP</name>
        <dbReference type="ChEBI" id="CHEBI:30616"/>
        <label>1</label>
    </ligand>
</feature>
<feature type="binding site" evidence="11">
    <location>
        <begin position="325"/>
        <end position="332"/>
    </location>
    <ligand>
        <name>ATP</name>
        <dbReference type="ChEBI" id="CHEBI:30616"/>
        <label>2</label>
    </ligand>
</feature>
<evidence type="ECO:0000256" key="1">
    <source>
        <dbReference type="ARBA" id="ARBA00022490"/>
    </source>
</evidence>
<dbReference type="GO" id="GO:0005737">
    <property type="term" value="C:cytoplasm"/>
    <property type="evidence" value="ECO:0007669"/>
    <property type="project" value="UniProtKB-SubCell"/>
</dbReference>
<dbReference type="GO" id="GO:0043022">
    <property type="term" value="F:ribosome binding"/>
    <property type="evidence" value="ECO:0007669"/>
    <property type="project" value="UniProtKB-UniRule"/>
</dbReference>
<dbReference type="CDD" id="cd03221">
    <property type="entry name" value="ABCF_EF-3"/>
    <property type="match status" value="2"/>
</dbReference>
<dbReference type="EC" id="3.6.1.-" evidence="11"/>
<feature type="domain" description="ABC transporter" evidence="13">
    <location>
        <begin position="8"/>
        <end position="220"/>
    </location>
</feature>
<evidence type="ECO:0000256" key="4">
    <source>
        <dbReference type="ARBA" id="ARBA00022763"/>
    </source>
</evidence>
<evidence type="ECO:0000256" key="9">
    <source>
        <dbReference type="ARBA" id="ARBA00049360"/>
    </source>
</evidence>
<feature type="region of interest" description="Disordered" evidence="12">
    <location>
        <begin position="507"/>
        <end position="542"/>
    </location>
</feature>
<dbReference type="InterPro" id="IPR037118">
    <property type="entry name" value="Val-tRNA_synth_C_sf"/>
</dbReference>